<accession>A0ACC3C1S1</accession>
<organism evidence="1 2">
    <name type="scientific">Pyropia yezoensis</name>
    <name type="common">Susabi-nori</name>
    <name type="synonym">Porphyra yezoensis</name>
    <dbReference type="NCBI Taxonomy" id="2788"/>
    <lineage>
        <taxon>Eukaryota</taxon>
        <taxon>Rhodophyta</taxon>
        <taxon>Bangiophyceae</taxon>
        <taxon>Bangiales</taxon>
        <taxon>Bangiaceae</taxon>
        <taxon>Pyropia</taxon>
    </lineage>
</organism>
<evidence type="ECO:0000313" key="1">
    <source>
        <dbReference type="EMBL" id="KAK1864107.1"/>
    </source>
</evidence>
<dbReference type="EMBL" id="CM020619">
    <property type="protein sequence ID" value="KAK1864107.1"/>
    <property type="molecule type" value="Genomic_DNA"/>
</dbReference>
<reference evidence="1" key="1">
    <citation type="submission" date="2019-11" db="EMBL/GenBank/DDBJ databases">
        <title>Nori genome reveals adaptations in red seaweeds to the harsh intertidal environment.</title>
        <authorList>
            <person name="Wang D."/>
            <person name="Mao Y."/>
        </authorList>
    </citation>
    <scope>NUCLEOTIDE SEQUENCE</scope>
    <source>
        <tissue evidence="1">Gametophyte</tissue>
    </source>
</reference>
<keyword evidence="2" id="KW-1185">Reference proteome</keyword>
<name>A0ACC3C1S1_PYRYE</name>
<proteinExistence type="predicted"/>
<dbReference type="Proteomes" id="UP000798662">
    <property type="component" value="Chromosome 2"/>
</dbReference>
<comment type="caution">
    <text evidence="1">The sequence shown here is derived from an EMBL/GenBank/DDBJ whole genome shotgun (WGS) entry which is preliminary data.</text>
</comment>
<gene>
    <name evidence="1" type="ORF">I4F81_006657</name>
</gene>
<evidence type="ECO:0000313" key="2">
    <source>
        <dbReference type="Proteomes" id="UP000798662"/>
    </source>
</evidence>
<sequence>MTGTRHLLLCAVPVDDDEEDPRIASEYAASSAAMLDLFSNEVLAVKRWPNWGIPEAHFPAFSSFLAVYGVWREATLVDGAFDRGIKEIICACVSISSSCNFCANGHAVCARLGGIEGALTLLRDRNAGHIQDERVRTLATWALAVRDPDSESVRHPPPMSPRDAAELLGSVIHAIYKNVFASIFVGAGRLPDAFPKPMRSASKYPLAMAGMNRMMQLCLMPRSKRATPRRIREVWAQLPTPFDPSSVVLPPDLWWSMPNEAIADALRFMVVEQGRIETRWLPPPVATGVSQFINTEYRGLSLSHTDGATAAAVAAMPDVVSEDDVFLASFLLSAALDSSAVRGDMLDQFRHRYEHLDEAVELMMREVISWAAWVASRRIVAWMGAHASDGGKQFA</sequence>
<protein>
    <submittedName>
        <fullName evidence="1">Uncharacterized protein</fullName>
    </submittedName>
</protein>